<accession>A0A8J6NRS9</accession>
<proteinExistence type="predicted"/>
<comment type="caution">
    <text evidence="2">The sequence shown here is derived from an EMBL/GenBank/DDBJ whole genome shotgun (WGS) entry which is preliminary data.</text>
</comment>
<gene>
    <name evidence="2" type="ORF">H8E23_07005</name>
</gene>
<reference evidence="2 3" key="1">
    <citation type="submission" date="2020-08" db="EMBL/GenBank/DDBJ databases">
        <title>Bridging the membrane lipid divide: bacteria of the FCB group superphylum have the potential to synthesize archaeal ether lipids.</title>
        <authorList>
            <person name="Villanueva L."/>
            <person name="Von Meijenfeldt F.A.B."/>
            <person name="Westbye A.B."/>
            <person name="Yadav S."/>
            <person name="Hopmans E.C."/>
            <person name="Dutilh B.E."/>
            <person name="Sinninghe Damste J.S."/>
        </authorList>
    </citation>
    <scope>NUCLEOTIDE SEQUENCE [LARGE SCALE GENOMIC DNA]</scope>
    <source>
        <strain evidence="2">NIOZ-UU30</strain>
    </source>
</reference>
<feature type="non-terminal residue" evidence="2">
    <location>
        <position position="131"/>
    </location>
</feature>
<evidence type="ECO:0000313" key="2">
    <source>
        <dbReference type="EMBL" id="MBC8361129.1"/>
    </source>
</evidence>
<feature type="domain" description="Thioesterase" evidence="1">
    <location>
        <begin position="51"/>
        <end position="117"/>
    </location>
</feature>
<protein>
    <submittedName>
        <fullName evidence="2">PaaI family thioesterase</fullName>
    </submittedName>
</protein>
<evidence type="ECO:0000313" key="3">
    <source>
        <dbReference type="Proteomes" id="UP000603434"/>
    </source>
</evidence>
<dbReference type="Pfam" id="PF03061">
    <property type="entry name" value="4HBT"/>
    <property type="match status" value="1"/>
</dbReference>
<dbReference type="EMBL" id="JACNJH010000123">
    <property type="protein sequence ID" value="MBC8361129.1"/>
    <property type="molecule type" value="Genomic_DNA"/>
</dbReference>
<organism evidence="2 3">
    <name type="scientific">Candidatus Desulfatibia profunda</name>
    <dbReference type="NCBI Taxonomy" id="2841695"/>
    <lineage>
        <taxon>Bacteria</taxon>
        <taxon>Pseudomonadati</taxon>
        <taxon>Thermodesulfobacteriota</taxon>
        <taxon>Desulfobacteria</taxon>
        <taxon>Desulfobacterales</taxon>
        <taxon>Desulfobacterales incertae sedis</taxon>
        <taxon>Candidatus Desulfatibia</taxon>
    </lineage>
</organism>
<dbReference type="AlphaFoldDB" id="A0A8J6NRS9"/>
<name>A0A8J6NRS9_9BACT</name>
<dbReference type="SUPFAM" id="SSF54637">
    <property type="entry name" value="Thioesterase/thiol ester dehydrase-isomerase"/>
    <property type="match status" value="1"/>
</dbReference>
<dbReference type="InterPro" id="IPR029069">
    <property type="entry name" value="HotDog_dom_sf"/>
</dbReference>
<sequence length="131" mass="13968">MKTPAVSIDELNGILAATPFLKPYEFTVQACAPGECSVLVPFMNSLERPGGLVSGMMLMGAADVAMWLAIMTLRGTAERWVTSDRKTAFLRGAREEDILCTACVLKPGKRSIYGTAECHGAASGLVAHHVL</sequence>
<dbReference type="Gene3D" id="3.10.129.10">
    <property type="entry name" value="Hotdog Thioesterase"/>
    <property type="match status" value="1"/>
</dbReference>
<evidence type="ECO:0000259" key="1">
    <source>
        <dbReference type="Pfam" id="PF03061"/>
    </source>
</evidence>
<dbReference type="Proteomes" id="UP000603434">
    <property type="component" value="Unassembled WGS sequence"/>
</dbReference>
<dbReference type="CDD" id="cd03443">
    <property type="entry name" value="PaaI_thioesterase"/>
    <property type="match status" value="1"/>
</dbReference>
<dbReference type="GO" id="GO:0016790">
    <property type="term" value="F:thiolester hydrolase activity"/>
    <property type="evidence" value="ECO:0007669"/>
    <property type="project" value="UniProtKB-ARBA"/>
</dbReference>
<dbReference type="InterPro" id="IPR006683">
    <property type="entry name" value="Thioestr_dom"/>
</dbReference>